<dbReference type="GO" id="GO:0042918">
    <property type="term" value="P:alkanesulfonate transmembrane transport"/>
    <property type="evidence" value="ECO:0007669"/>
    <property type="project" value="TreeGrafter"/>
</dbReference>
<dbReference type="STRING" id="1035.BN961_01045"/>
<evidence type="ECO:0000256" key="4">
    <source>
        <dbReference type="SAM" id="SignalP"/>
    </source>
</evidence>
<comment type="similarity">
    <text evidence="2">Belongs to the bacterial solute-binding protein SsuA/TauA family.</text>
</comment>
<dbReference type="Gene3D" id="3.40.190.10">
    <property type="entry name" value="Periplasmic binding protein-like II"/>
    <property type="match status" value="2"/>
</dbReference>
<evidence type="ECO:0000313" key="6">
    <source>
        <dbReference type="EMBL" id="CEG07647.1"/>
    </source>
</evidence>
<comment type="caution">
    <text evidence="6">The sequence shown here is derived from an EMBL/GenBank/DDBJ whole genome shotgun (WGS) entry which is preliminary data.</text>
</comment>
<evidence type="ECO:0000256" key="3">
    <source>
        <dbReference type="ARBA" id="ARBA00022729"/>
    </source>
</evidence>
<evidence type="ECO:0000256" key="2">
    <source>
        <dbReference type="ARBA" id="ARBA00010742"/>
    </source>
</evidence>
<keyword evidence="7" id="KW-1185">Reference proteome</keyword>
<accession>A0A090MMZ0</accession>
<name>A0A090MMZ0_AFIFE</name>
<reference evidence="6 7" key="1">
    <citation type="journal article" date="2014" name="Genome Announc.">
        <title>Genome Sequence of Afipia felis Strain 76713, Isolated in Hospital Water Using an Amoeba Co-Culture Procedure.</title>
        <authorList>
            <person name="Benamar S."/>
            <person name="La Scola B."/>
            <person name="Croce O."/>
        </authorList>
    </citation>
    <scope>NUCLEOTIDE SEQUENCE [LARGE SCALE GENOMIC DNA]</scope>
    <source>
        <strain evidence="6 7">76713</strain>
    </source>
</reference>
<dbReference type="PANTHER" id="PTHR30024:SF47">
    <property type="entry name" value="TAURINE-BINDING PERIPLASMIC PROTEIN"/>
    <property type="match status" value="1"/>
</dbReference>
<dbReference type="PANTHER" id="PTHR30024">
    <property type="entry name" value="ALIPHATIC SULFONATES-BINDING PROTEIN-RELATED"/>
    <property type="match status" value="1"/>
</dbReference>
<dbReference type="OrthoDB" id="9806288at2"/>
<dbReference type="RefSeq" id="WP_048755842.1">
    <property type="nucleotide sequence ID" value="NZ_CCAZ020000001.1"/>
</dbReference>
<dbReference type="EMBL" id="CCAZ020000001">
    <property type="protein sequence ID" value="CEG07647.1"/>
    <property type="molecule type" value="Genomic_DNA"/>
</dbReference>
<protein>
    <submittedName>
        <fullName evidence="6">Aliphatic sulfonates-binding protein</fullName>
    </submittedName>
</protein>
<dbReference type="Proteomes" id="UP000035762">
    <property type="component" value="Unassembled WGS sequence"/>
</dbReference>
<dbReference type="AlphaFoldDB" id="A0A090MMZ0"/>
<dbReference type="Pfam" id="PF09084">
    <property type="entry name" value="NMT1"/>
    <property type="match status" value="1"/>
</dbReference>
<evidence type="ECO:0000259" key="5">
    <source>
        <dbReference type="Pfam" id="PF09084"/>
    </source>
</evidence>
<sequence>MKIVKLIAAAAILALSTSVSFAQTLEKKSIALGVGGKPLLYYLPLTLAERLGYFKEAGLDVQINDFGGGAKSLQALIGGSLDVVTGAYEHTIRMQAKGQDIRAVIVLGRYPGIVLAVRKDKAANFKSIADLKGMNIGITAPGSSTHSLVQYLMIKNGLSPHDASFIGVGSGAQAVAAVQNKQVDAISHLDPVITKLEQTGDIKVFVDTRTTKGTMDVFGATNPAAVLYMKKDFIDKNPKTVQALVNVFKKTLTWLSKATPEQIAEVVPHEYWLGDKALYLKALENSRESYSIDGSMSRKDMETSLDLIAKTDPGFKASSVKLENTFDDRFLKAAP</sequence>
<comment type="subcellular location">
    <subcellularLocation>
        <location evidence="1">Periplasm</location>
    </subcellularLocation>
</comment>
<dbReference type="InterPro" id="IPR015168">
    <property type="entry name" value="SsuA/THI5"/>
</dbReference>
<feature type="signal peptide" evidence="4">
    <location>
        <begin position="1"/>
        <end position="22"/>
    </location>
</feature>
<gene>
    <name evidence="6" type="primary">ssuA_3</name>
    <name evidence="6" type="ORF">BN961_01045</name>
</gene>
<evidence type="ECO:0000313" key="7">
    <source>
        <dbReference type="Proteomes" id="UP000035762"/>
    </source>
</evidence>
<proteinExistence type="inferred from homology"/>
<dbReference type="GO" id="GO:0042597">
    <property type="term" value="C:periplasmic space"/>
    <property type="evidence" value="ECO:0007669"/>
    <property type="project" value="UniProtKB-SubCell"/>
</dbReference>
<organism evidence="6 7">
    <name type="scientific">Afipia felis</name>
    <name type="common">Cat scratch disease bacillus</name>
    <dbReference type="NCBI Taxonomy" id="1035"/>
    <lineage>
        <taxon>Bacteria</taxon>
        <taxon>Pseudomonadati</taxon>
        <taxon>Pseudomonadota</taxon>
        <taxon>Alphaproteobacteria</taxon>
        <taxon>Hyphomicrobiales</taxon>
        <taxon>Nitrobacteraceae</taxon>
        <taxon>Afipia</taxon>
    </lineage>
</organism>
<feature type="domain" description="SsuA/THI5-like" evidence="5">
    <location>
        <begin position="42"/>
        <end position="256"/>
    </location>
</feature>
<keyword evidence="3 4" id="KW-0732">Signal</keyword>
<dbReference type="SUPFAM" id="SSF53850">
    <property type="entry name" value="Periplasmic binding protein-like II"/>
    <property type="match status" value="1"/>
</dbReference>
<feature type="chain" id="PRO_5001860637" evidence="4">
    <location>
        <begin position="23"/>
        <end position="335"/>
    </location>
</feature>
<evidence type="ECO:0000256" key="1">
    <source>
        <dbReference type="ARBA" id="ARBA00004418"/>
    </source>
</evidence>